<dbReference type="EMBL" id="JAUTXU010000423">
    <property type="protein sequence ID" value="KAK3680796.1"/>
    <property type="molecule type" value="Genomic_DNA"/>
</dbReference>
<name>A0ACC3MAQ4_9PEZI</name>
<protein>
    <submittedName>
        <fullName evidence="1">Uncharacterized protein</fullName>
    </submittedName>
</protein>
<comment type="caution">
    <text evidence="1">The sequence shown here is derived from an EMBL/GenBank/DDBJ whole genome shotgun (WGS) entry which is preliminary data.</text>
</comment>
<gene>
    <name evidence="1" type="ORF">LTR37_021052</name>
</gene>
<keyword evidence="2" id="KW-1185">Reference proteome</keyword>
<dbReference type="Proteomes" id="UP001281147">
    <property type="component" value="Unassembled WGS sequence"/>
</dbReference>
<reference evidence="1" key="1">
    <citation type="submission" date="2023-07" db="EMBL/GenBank/DDBJ databases">
        <title>Black Yeasts Isolated from many extreme environments.</title>
        <authorList>
            <person name="Coleine C."/>
            <person name="Stajich J.E."/>
            <person name="Selbmann L."/>
        </authorList>
    </citation>
    <scope>NUCLEOTIDE SEQUENCE</scope>
    <source>
        <strain evidence="1">CCFEE 5714</strain>
    </source>
</reference>
<sequence length="727" mass="77935">MAQPPSQPRAYSQAYLPNGVPPQVSGPVPGARPLEPNQGRVQQIGHARVLCIADVRGHLRQLNELARNAKADYIIHTGDFGFYDESSIERIAEKTLKHVAQYSPLLPEPLKAELARQQQIKDRFQRERLPLSDLPQFLNKTHKLEVPVFTVWGACEDVSVLEKLRSGEYKIDNLHVVDESHSRLLDIGGVKLRLLGLGGAVVMHKMFDNGEGRTTIAGGQGTMWTTLLQIGELVDTASRVYDPTETRVLITHASPAREGILNQLSVALKADFSISAGLHFRYGSSYNEFSVNPSLDHYRGKLSASKAQFNDVWETVKHEVEPAVAENEAQNKLLQHALDLVQKMPATASGGNPFGGGPPNGQVDESAFKNMWNFNLADAAFGWLVLDIDQGRIGTEMRAQGFNFSHRGSKAQQRPQAVPSAPSNSGMAPTGGNLPTPGQQPAPMAQQQVPRPPQGPAAAQQPPMNQVPPQQRAPPQEPQQAQPPKPAAQQQPQTTQTAPKAATPQPTQALTSNGTTAPTATLPQTNGTAPATTETPKPDTPSQSKNNVQQSPGAQELSKGIFIMNSYGLNTEEEVKSQLFSPEDAAKITSMEKTMKGPWIVQFATPEIMQEVLKRSPSKEAQEKHKNVRMSVYRQNPGRGGYAGTWGSSRGGPASRGGADPARGGHQSAGGATTGSDSETNRGRGRGRGGFRGDRGRGRGGRGGERGGKTDGTPAAPATSAPSGGDS</sequence>
<organism evidence="1 2">
    <name type="scientific">Vermiconidia calcicola</name>
    <dbReference type="NCBI Taxonomy" id="1690605"/>
    <lineage>
        <taxon>Eukaryota</taxon>
        <taxon>Fungi</taxon>
        <taxon>Dikarya</taxon>
        <taxon>Ascomycota</taxon>
        <taxon>Pezizomycotina</taxon>
        <taxon>Dothideomycetes</taxon>
        <taxon>Dothideomycetidae</taxon>
        <taxon>Mycosphaerellales</taxon>
        <taxon>Extremaceae</taxon>
        <taxon>Vermiconidia</taxon>
    </lineage>
</organism>
<evidence type="ECO:0000313" key="1">
    <source>
        <dbReference type="EMBL" id="KAK3680796.1"/>
    </source>
</evidence>
<proteinExistence type="predicted"/>
<evidence type="ECO:0000313" key="2">
    <source>
        <dbReference type="Proteomes" id="UP001281147"/>
    </source>
</evidence>
<accession>A0ACC3MAQ4</accession>